<dbReference type="EMBL" id="JAVAJI010000013">
    <property type="protein sequence ID" value="MDP4545111.1"/>
    <property type="molecule type" value="Genomic_DNA"/>
</dbReference>
<sequence>MSQIFNLCLATDTLAADAEQLGVTIGDLKSIQIEVVATLVNRAVIAQPTEWQLQLDYCITLPLKSLAAQLYWPTWQAEQVGFADYLWEQTCLECFLAGKLINSAVSINENNNKTNPYMEINASPDGRYALYQFADYRKPATLPPTPLLQGNGQTRASINWTAPPFSVSNAADNAALQSGSMPTSSFNGPLIAGAKTYHFERSFYLSLNQLSQIQTTNDEIGIEYIHPCVILSFDTKFGKTALYFAPNHAAPPDFHDTQYWSVFDEKVAMLKPHSIL</sequence>
<dbReference type="GeneID" id="84653511"/>
<gene>
    <name evidence="1" type="ORF">Q8P09_08490</name>
</gene>
<accession>A0ABT9HH63</accession>
<evidence type="ECO:0000313" key="1">
    <source>
        <dbReference type="EMBL" id="MDP4545111.1"/>
    </source>
</evidence>
<proteinExistence type="predicted"/>
<organism evidence="1 2">
    <name type="scientific">Psychrobacter faecalis</name>
    <dbReference type="NCBI Taxonomy" id="180588"/>
    <lineage>
        <taxon>Bacteria</taxon>
        <taxon>Pseudomonadati</taxon>
        <taxon>Pseudomonadota</taxon>
        <taxon>Gammaproteobacteria</taxon>
        <taxon>Moraxellales</taxon>
        <taxon>Moraxellaceae</taxon>
        <taxon>Psychrobacter</taxon>
    </lineage>
</organism>
<protein>
    <recommendedName>
        <fullName evidence="3">RES domain-containing protein</fullName>
    </recommendedName>
</protein>
<comment type="caution">
    <text evidence="1">The sequence shown here is derived from an EMBL/GenBank/DDBJ whole genome shotgun (WGS) entry which is preliminary data.</text>
</comment>
<dbReference type="RefSeq" id="WP_068403799.1">
    <property type="nucleotide sequence ID" value="NZ_CAJGZG010000023.1"/>
</dbReference>
<name>A0ABT9HH63_9GAMM</name>
<evidence type="ECO:0000313" key="2">
    <source>
        <dbReference type="Proteomes" id="UP001228171"/>
    </source>
</evidence>
<dbReference type="Proteomes" id="UP001228171">
    <property type="component" value="Unassembled WGS sequence"/>
</dbReference>
<reference evidence="1 2" key="1">
    <citation type="submission" date="2023-08" db="EMBL/GenBank/DDBJ databases">
        <authorList>
            <person name="Kumar R."/>
        </authorList>
    </citation>
    <scope>NUCLEOTIDE SEQUENCE [LARGE SCALE GENOMIC DNA]</scope>
    <source>
        <strain evidence="1 2">LUR13</strain>
    </source>
</reference>
<evidence type="ECO:0008006" key="3">
    <source>
        <dbReference type="Google" id="ProtNLM"/>
    </source>
</evidence>
<keyword evidence="2" id="KW-1185">Reference proteome</keyword>